<feature type="region of interest" description="Disordered" evidence="3">
    <location>
        <begin position="380"/>
        <end position="416"/>
    </location>
</feature>
<feature type="compositionally biased region" description="Low complexity" evidence="3">
    <location>
        <begin position="380"/>
        <end position="390"/>
    </location>
</feature>
<dbReference type="PANTHER" id="PTHR17537">
    <property type="entry name" value="TRANSDUCER OF ERBB2 TOB"/>
    <property type="match status" value="1"/>
</dbReference>
<evidence type="ECO:0000313" key="5">
    <source>
        <dbReference type="EMBL" id="CAD7637402.1"/>
    </source>
</evidence>
<reference evidence="5" key="1">
    <citation type="submission" date="2020-11" db="EMBL/GenBank/DDBJ databases">
        <authorList>
            <person name="Tran Van P."/>
        </authorList>
    </citation>
    <scope>NUCLEOTIDE SEQUENCE</scope>
</reference>
<dbReference type="Gene3D" id="3.90.640.90">
    <property type="entry name" value="Anti-proliferative protein, N-terminal domain"/>
    <property type="match status" value="1"/>
</dbReference>
<gene>
    <name evidence="5" type="ORF">ONB1V03_LOCUS795</name>
</gene>
<keyword evidence="2" id="KW-0597">Phosphoprotein</keyword>
<dbReference type="SMART" id="SM00099">
    <property type="entry name" value="btg1"/>
    <property type="match status" value="1"/>
</dbReference>
<evidence type="ECO:0000256" key="1">
    <source>
        <dbReference type="ARBA" id="ARBA00007989"/>
    </source>
</evidence>
<dbReference type="PRINTS" id="PR00310">
    <property type="entry name" value="ANTIPRLFBTG1"/>
</dbReference>
<dbReference type="Proteomes" id="UP000728032">
    <property type="component" value="Unassembled WGS sequence"/>
</dbReference>
<dbReference type="InterPro" id="IPR036054">
    <property type="entry name" value="BTG-like_sf"/>
</dbReference>
<dbReference type="GO" id="GO:0003714">
    <property type="term" value="F:transcription corepressor activity"/>
    <property type="evidence" value="ECO:0007669"/>
    <property type="project" value="TreeGrafter"/>
</dbReference>
<comment type="similarity">
    <text evidence="1">Belongs to the BTG family.</text>
</comment>
<feature type="region of interest" description="Disordered" evidence="3">
    <location>
        <begin position="237"/>
        <end position="310"/>
    </location>
</feature>
<feature type="compositionally biased region" description="Gly residues" evidence="3">
    <location>
        <begin position="391"/>
        <end position="411"/>
    </location>
</feature>
<dbReference type="OrthoDB" id="19928at2759"/>
<name>A0A7R9LAZ7_9ACAR</name>
<proteinExistence type="inferred from homology"/>
<feature type="compositionally biased region" description="Low complexity" evidence="3">
    <location>
        <begin position="262"/>
        <end position="282"/>
    </location>
</feature>
<dbReference type="EMBL" id="OC914908">
    <property type="protein sequence ID" value="CAD7637402.1"/>
    <property type="molecule type" value="Genomic_DNA"/>
</dbReference>
<dbReference type="InterPro" id="IPR002087">
    <property type="entry name" value="Anti_prolifrtn"/>
</dbReference>
<dbReference type="Pfam" id="PF07742">
    <property type="entry name" value="BTG"/>
    <property type="match status" value="1"/>
</dbReference>
<dbReference type="SUPFAM" id="SSF160696">
    <property type="entry name" value="BTG domain-like"/>
    <property type="match status" value="1"/>
</dbReference>
<dbReference type="EMBL" id="CAJPVJ010000083">
    <property type="protein sequence ID" value="CAG2160449.1"/>
    <property type="molecule type" value="Genomic_DNA"/>
</dbReference>
<keyword evidence="6" id="KW-1185">Reference proteome</keyword>
<sequence>MHVEIQVALNFLISFLYNKLPRRRVNQFGEELENALKIKFEGHWYPEKPYKGSAYRCVRCSPPLDPTVFETAARASGMDLSDIQENLPQELSIWVDPGEVSYRMSEKGPVKILYSEKADNNVERENVDNRQVTRTFNPEAQCFKPIECLTSQFGGLNVTNGQPVNQAFAAPEETSPPVYKSSQSPISSFLVSKAAPTTFTTATFAATKFGSTKLKSNTKRSHRMSPTEFSNYIKQRALQQQSTQQQSPIGGPMSANNGNLFSTTGASSVSSSVSPHNSRSLSPNTTQLDSGAGFMLMSGTSPTSPNPSTPFGAQQNLYAPNASTPSKRTQFMNGLFDNNYLSDLVGTGEFGKASQHPAKQPQLNGMGRFTSFLDNKSSPFMSSPNSPPMNGLGGGGGAPNGFGSGGTGGSGFDSLAGEASVQLNGTSGSQNNSSKSFDNINFNVNGVSYPNQYQHLLVAN</sequence>
<dbReference type="AlphaFoldDB" id="A0A7R9LAZ7"/>
<dbReference type="InterPro" id="IPR015676">
    <property type="entry name" value="Tob1/2"/>
</dbReference>
<accession>A0A7R9LAZ7</accession>
<evidence type="ECO:0000313" key="6">
    <source>
        <dbReference type="Proteomes" id="UP000728032"/>
    </source>
</evidence>
<dbReference type="PANTHER" id="PTHR17537:SF5">
    <property type="entry name" value="TRANSDUCER OF ERBB2, ISOFORM A"/>
    <property type="match status" value="1"/>
</dbReference>
<feature type="domain" description="Anti-proliferative protein" evidence="4">
    <location>
        <begin position="1"/>
        <end position="107"/>
    </location>
</feature>
<evidence type="ECO:0000256" key="3">
    <source>
        <dbReference type="SAM" id="MobiDB-lite"/>
    </source>
</evidence>
<evidence type="ECO:0000256" key="2">
    <source>
        <dbReference type="ARBA" id="ARBA00022553"/>
    </source>
</evidence>
<evidence type="ECO:0000259" key="4">
    <source>
        <dbReference type="SMART" id="SM00099"/>
    </source>
</evidence>
<dbReference type="GO" id="GO:0005634">
    <property type="term" value="C:nucleus"/>
    <property type="evidence" value="ECO:0007669"/>
    <property type="project" value="TreeGrafter"/>
</dbReference>
<protein>
    <recommendedName>
        <fullName evidence="4">Anti-proliferative protein domain-containing protein</fullName>
    </recommendedName>
</protein>
<organism evidence="5">
    <name type="scientific">Oppiella nova</name>
    <dbReference type="NCBI Taxonomy" id="334625"/>
    <lineage>
        <taxon>Eukaryota</taxon>
        <taxon>Metazoa</taxon>
        <taxon>Ecdysozoa</taxon>
        <taxon>Arthropoda</taxon>
        <taxon>Chelicerata</taxon>
        <taxon>Arachnida</taxon>
        <taxon>Acari</taxon>
        <taxon>Acariformes</taxon>
        <taxon>Sarcoptiformes</taxon>
        <taxon>Oribatida</taxon>
        <taxon>Brachypylina</taxon>
        <taxon>Oppioidea</taxon>
        <taxon>Oppiidae</taxon>
        <taxon>Oppiella</taxon>
    </lineage>
</organism>
<dbReference type="GO" id="GO:0005737">
    <property type="term" value="C:cytoplasm"/>
    <property type="evidence" value="ECO:0007669"/>
    <property type="project" value="TreeGrafter"/>
</dbReference>